<evidence type="ECO:0000256" key="10">
    <source>
        <dbReference type="ARBA" id="ARBA00033096"/>
    </source>
</evidence>
<gene>
    <name evidence="12" type="ORF">MBRA1_002567</name>
</gene>
<dbReference type="InterPro" id="IPR033749">
    <property type="entry name" value="Polyprenyl_synt_CS"/>
</dbReference>
<accession>A0AAF0IPB3</accession>
<evidence type="ECO:0000256" key="11">
    <source>
        <dbReference type="RuleBase" id="RU004466"/>
    </source>
</evidence>
<evidence type="ECO:0000256" key="4">
    <source>
        <dbReference type="ARBA" id="ARBA00022842"/>
    </source>
</evidence>
<proteinExistence type="inferred from homology"/>
<keyword evidence="3" id="KW-0479">Metal-binding</keyword>
<dbReference type="InterPro" id="IPR000092">
    <property type="entry name" value="Polyprenyl_synt"/>
</dbReference>
<evidence type="ECO:0000256" key="6">
    <source>
        <dbReference type="ARBA" id="ARBA00032380"/>
    </source>
</evidence>
<keyword evidence="13" id="KW-1185">Reference proteome</keyword>
<dbReference type="PROSITE" id="PS00723">
    <property type="entry name" value="POLYPRENYL_SYNTHASE_1"/>
    <property type="match status" value="1"/>
</dbReference>
<evidence type="ECO:0000256" key="7">
    <source>
        <dbReference type="ARBA" id="ARBA00032424"/>
    </source>
</evidence>
<dbReference type="GO" id="GO:0008299">
    <property type="term" value="P:isoprenoid biosynthetic process"/>
    <property type="evidence" value="ECO:0007669"/>
    <property type="project" value="InterPro"/>
</dbReference>
<reference evidence="12" key="1">
    <citation type="submission" date="2023-03" db="EMBL/GenBank/DDBJ databases">
        <title>Mating type loci evolution in Malassezia.</title>
        <authorList>
            <person name="Coelho M.A."/>
        </authorList>
    </citation>
    <scope>NUCLEOTIDE SEQUENCE</scope>
    <source>
        <strain evidence="12">CBS 14135</strain>
    </source>
</reference>
<evidence type="ECO:0000313" key="12">
    <source>
        <dbReference type="EMBL" id="WFC95912.1"/>
    </source>
</evidence>
<dbReference type="SFLD" id="SFLDS00005">
    <property type="entry name" value="Isoprenoid_Synthase_Type_I"/>
    <property type="match status" value="1"/>
</dbReference>
<dbReference type="GO" id="GO:0046872">
    <property type="term" value="F:metal ion binding"/>
    <property type="evidence" value="ECO:0007669"/>
    <property type="project" value="UniProtKB-KW"/>
</dbReference>
<dbReference type="PANTHER" id="PTHR12001">
    <property type="entry name" value="GERANYLGERANYL PYROPHOSPHATE SYNTHASE"/>
    <property type="match status" value="1"/>
</dbReference>
<evidence type="ECO:0000313" key="13">
    <source>
        <dbReference type="Proteomes" id="UP001216638"/>
    </source>
</evidence>
<evidence type="ECO:0000256" key="3">
    <source>
        <dbReference type="ARBA" id="ARBA00022723"/>
    </source>
</evidence>
<organism evidence="12 13">
    <name type="scientific">Malassezia brasiliensis</name>
    <dbReference type="NCBI Taxonomy" id="1821822"/>
    <lineage>
        <taxon>Eukaryota</taxon>
        <taxon>Fungi</taxon>
        <taxon>Dikarya</taxon>
        <taxon>Basidiomycota</taxon>
        <taxon>Ustilaginomycotina</taxon>
        <taxon>Malasseziomycetes</taxon>
        <taxon>Malasseziales</taxon>
        <taxon>Malasseziaceae</taxon>
        <taxon>Malassezia</taxon>
    </lineage>
</organism>
<dbReference type="GO" id="GO:0004659">
    <property type="term" value="F:prenyltransferase activity"/>
    <property type="evidence" value="ECO:0007669"/>
    <property type="project" value="InterPro"/>
</dbReference>
<evidence type="ECO:0000256" key="2">
    <source>
        <dbReference type="ARBA" id="ARBA00006706"/>
    </source>
</evidence>
<comment type="cofactor">
    <cofactor evidence="1">
        <name>Mg(2+)</name>
        <dbReference type="ChEBI" id="CHEBI:18420"/>
    </cofactor>
</comment>
<keyword evidence="11" id="KW-0808">Transferase</keyword>
<dbReference type="InterPro" id="IPR008949">
    <property type="entry name" value="Isoprenoid_synthase_dom_sf"/>
</dbReference>
<evidence type="ECO:0000256" key="8">
    <source>
        <dbReference type="ARBA" id="ARBA00032448"/>
    </source>
</evidence>
<dbReference type="PROSITE" id="PS00444">
    <property type="entry name" value="POLYPRENYL_SYNTHASE_2"/>
    <property type="match status" value="1"/>
</dbReference>
<dbReference type="SUPFAM" id="SSF48576">
    <property type="entry name" value="Terpenoid synthases"/>
    <property type="match status" value="1"/>
</dbReference>
<evidence type="ECO:0000256" key="9">
    <source>
        <dbReference type="ARBA" id="ARBA00032873"/>
    </source>
</evidence>
<dbReference type="EMBL" id="CP119953">
    <property type="protein sequence ID" value="WFC95912.1"/>
    <property type="molecule type" value="Genomic_DNA"/>
</dbReference>
<protein>
    <recommendedName>
        <fullName evidence="9">(2E,6E)-farnesyl diphosphate synthase</fullName>
    </recommendedName>
    <alternativeName>
        <fullName evidence="8">Dimethylallyltranstransferase</fullName>
    </alternativeName>
    <alternativeName>
        <fullName evidence="7">Farnesyl diphosphate synthase</fullName>
    </alternativeName>
    <alternativeName>
        <fullName evidence="5">Farnesyltranstransferase</fullName>
    </alternativeName>
    <alternativeName>
        <fullName evidence="10">Geranylgeranyl diphosphate synthase</fullName>
    </alternativeName>
    <alternativeName>
        <fullName evidence="6">Geranyltranstransferase</fullName>
    </alternativeName>
</protein>
<sequence>MEERSGARDAHGAADDASWCDTVLQRFRGPGAWSPAQEREVLEPYRYLDEHPGKEIRTKLIDAFCVWLPLAPDALARVTDVVRRLHTASLLVDDIEDNSALRRGVPTAHTIYGIAQTLNAANYVYFEVLGTLTEASPKVHAMVIAELVRLHRGQGMDLYWRENLVCPTEEEYVEMVINKTGGLFRIAIQLMQAWSSAAAPDLVPLVNLIGLLFQVRDDYANLQDVPLQANKGFCEDLTEGKFSFPIVHAMRHGSERQLLPILRQRTTSVETKRFALQCLEHSGSFAYTREVLRRLHAEAQREVRRLEAQLGTPNPQLLHILAALEMNA</sequence>
<keyword evidence="4" id="KW-0460">Magnesium</keyword>
<dbReference type="Gene3D" id="1.10.600.10">
    <property type="entry name" value="Farnesyl Diphosphate Synthase"/>
    <property type="match status" value="1"/>
</dbReference>
<dbReference type="Proteomes" id="UP001216638">
    <property type="component" value="Chromosome 3"/>
</dbReference>
<evidence type="ECO:0000256" key="5">
    <source>
        <dbReference type="ARBA" id="ARBA00032052"/>
    </source>
</evidence>
<dbReference type="Pfam" id="PF00348">
    <property type="entry name" value="polyprenyl_synt"/>
    <property type="match status" value="1"/>
</dbReference>
<dbReference type="AlphaFoldDB" id="A0AAF0IPB3"/>
<name>A0AAF0IPB3_9BASI</name>
<dbReference type="CDD" id="cd00685">
    <property type="entry name" value="Trans_IPPS_HT"/>
    <property type="match status" value="1"/>
</dbReference>
<evidence type="ECO:0000256" key="1">
    <source>
        <dbReference type="ARBA" id="ARBA00001946"/>
    </source>
</evidence>
<comment type="similarity">
    <text evidence="2 11">Belongs to the FPP/GGPP synthase family.</text>
</comment>
<dbReference type="PANTHER" id="PTHR12001:SF44">
    <property type="entry name" value="GERANYLGERANYL PYROPHOSPHATE SYNTHASE"/>
    <property type="match status" value="1"/>
</dbReference>